<name>A0AAV8YYX2_9CUCU</name>
<dbReference type="GO" id="GO:0005737">
    <property type="term" value="C:cytoplasm"/>
    <property type="evidence" value="ECO:0007669"/>
    <property type="project" value="TreeGrafter"/>
</dbReference>
<dbReference type="Gene3D" id="2.120.10.80">
    <property type="entry name" value="Kelch-type beta propeller"/>
    <property type="match status" value="1"/>
</dbReference>
<feature type="domain" description="Attractin/MKLN-like beta-propeller" evidence="3">
    <location>
        <begin position="6"/>
        <end position="148"/>
    </location>
</feature>
<evidence type="ECO:0000259" key="3">
    <source>
        <dbReference type="Pfam" id="PF24981"/>
    </source>
</evidence>
<reference evidence="4" key="1">
    <citation type="journal article" date="2023" name="Insect Mol. Biol.">
        <title>Genome sequencing provides insights into the evolution of gene families encoding plant cell wall-degrading enzymes in longhorned beetles.</title>
        <authorList>
            <person name="Shin N.R."/>
            <person name="Okamura Y."/>
            <person name="Kirsch R."/>
            <person name="Pauchet Y."/>
        </authorList>
    </citation>
    <scope>NUCLEOTIDE SEQUENCE</scope>
    <source>
        <strain evidence="4">AMC_N1</strain>
    </source>
</reference>
<accession>A0AAV8YYX2</accession>
<comment type="caution">
    <text evidence="4">The sequence shown here is derived from an EMBL/GenBank/DDBJ whole genome shotgun (WGS) entry which is preliminary data.</text>
</comment>
<keyword evidence="2" id="KW-0677">Repeat</keyword>
<gene>
    <name evidence="4" type="ORF">NQ318_014259</name>
</gene>
<dbReference type="PANTHER" id="PTHR46461:SF2">
    <property type="entry name" value="ATTRACTIN"/>
    <property type="match status" value="1"/>
</dbReference>
<proteinExistence type="predicted"/>
<evidence type="ECO:0000313" key="4">
    <source>
        <dbReference type="EMBL" id="KAJ8956845.1"/>
    </source>
</evidence>
<dbReference type="Pfam" id="PF24981">
    <property type="entry name" value="Beta-prop_ATRN-LZTR1"/>
    <property type="match status" value="1"/>
</dbReference>
<keyword evidence="1" id="KW-0880">Kelch repeat</keyword>
<protein>
    <recommendedName>
        <fullName evidence="3">Attractin/MKLN-like beta-propeller domain-containing protein</fullName>
    </recommendedName>
</protein>
<dbReference type="GO" id="GO:0003682">
    <property type="term" value="F:chromatin binding"/>
    <property type="evidence" value="ECO:0007669"/>
    <property type="project" value="InterPro"/>
</dbReference>
<evidence type="ECO:0000256" key="1">
    <source>
        <dbReference type="ARBA" id="ARBA00022441"/>
    </source>
</evidence>
<evidence type="ECO:0000313" key="5">
    <source>
        <dbReference type="Proteomes" id="UP001162162"/>
    </source>
</evidence>
<dbReference type="Proteomes" id="UP001162162">
    <property type="component" value="Unassembled WGS sequence"/>
</dbReference>
<keyword evidence="5" id="KW-1185">Reference proteome</keyword>
<organism evidence="4 5">
    <name type="scientific">Aromia moschata</name>
    <dbReference type="NCBI Taxonomy" id="1265417"/>
    <lineage>
        <taxon>Eukaryota</taxon>
        <taxon>Metazoa</taxon>
        <taxon>Ecdysozoa</taxon>
        <taxon>Arthropoda</taxon>
        <taxon>Hexapoda</taxon>
        <taxon>Insecta</taxon>
        <taxon>Pterygota</taxon>
        <taxon>Neoptera</taxon>
        <taxon>Endopterygota</taxon>
        <taxon>Coleoptera</taxon>
        <taxon>Polyphaga</taxon>
        <taxon>Cucujiformia</taxon>
        <taxon>Chrysomeloidea</taxon>
        <taxon>Cerambycidae</taxon>
        <taxon>Cerambycinae</taxon>
        <taxon>Callichromatini</taxon>
        <taxon>Aromia</taxon>
    </lineage>
</organism>
<evidence type="ECO:0000256" key="2">
    <source>
        <dbReference type="ARBA" id="ARBA00022737"/>
    </source>
</evidence>
<dbReference type="InterPro" id="IPR015915">
    <property type="entry name" value="Kelch-typ_b-propeller"/>
</dbReference>
<dbReference type="EMBL" id="JAPWTK010000027">
    <property type="protein sequence ID" value="KAJ8956845.1"/>
    <property type="molecule type" value="Genomic_DNA"/>
</dbReference>
<dbReference type="PANTHER" id="PTHR46461">
    <property type="entry name" value="KELCH DOMAIN-CONTAINING PROTEIN 3"/>
    <property type="match status" value="1"/>
</dbReference>
<dbReference type="InterPro" id="IPR011043">
    <property type="entry name" value="Gal_Oxase/kelch_b-propeller"/>
</dbReference>
<dbReference type="SUPFAM" id="SSF50965">
    <property type="entry name" value="Galactose oxidase, central domain"/>
    <property type="match status" value="1"/>
</dbReference>
<dbReference type="InterPro" id="IPR052637">
    <property type="entry name" value="KLHDC3-like"/>
</dbReference>
<dbReference type="InterPro" id="IPR056737">
    <property type="entry name" value="Beta-prop_ATRN-MKLN-like"/>
</dbReference>
<sequence length="155" mass="18453">MPEFDEKWEEIKPRGGKQLDVRVVAHTTVYHPFTNSLIVYGGIVAGVARFSKLSDRMFAFQLDNLHWTEIHYTREHLREKFVPRERAFHTTNVFGNYLVVFGGYSHRHNKEEICYDNQMYLYHLGCHTWVNPEILGKTNESRYPKQQVLTRFVIY</sequence>
<dbReference type="AlphaFoldDB" id="A0AAV8YYX2"/>